<accession>A0A327ZV11</accession>
<dbReference type="InterPro" id="IPR048715">
    <property type="entry name" value="CggR_N"/>
</dbReference>
<name>A0A327ZV11_9STAP</name>
<dbReference type="Pfam" id="PF04198">
    <property type="entry name" value="Sugar-bind"/>
    <property type="match status" value="1"/>
</dbReference>
<dbReference type="RefSeq" id="WP_111714313.1">
    <property type="nucleotide sequence ID" value="NZ_CP073819.1"/>
</dbReference>
<dbReference type="Proteomes" id="UP000249808">
    <property type="component" value="Unassembled WGS sequence"/>
</dbReference>
<feature type="domain" description="CggR N-terminal DNA binding" evidence="6">
    <location>
        <begin position="19"/>
        <end position="88"/>
    </location>
</feature>
<dbReference type="SUPFAM" id="SSF46785">
    <property type="entry name" value="Winged helix' DNA-binding domain"/>
    <property type="match status" value="1"/>
</dbReference>
<evidence type="ECO:0000256" key="3">
    <source>
        <dbReference type="ARBA" id="ARBA00023125"/>
    </source>
</evidence>
<dbReference type="PANTHER" id="PTHR34294">
    <property type="entry name" value="TRANSCRIPTIONAL REGULATOR-RELATED"/>
    <property type="match status" value="1"/>
</dbReference>
<keyword evidence="2" id="KW-0805">Transcription regulation</keyword>
<dbReference type="GO" id="GO:0030246">
    <property type="term" value="F:carbohydrate binding"/>
    <property type="evidence" value="ECO:0007669"/>
    <property type="project" value="InterPro"/>
</dbReference>
<evidence type="ECO:0000256" key="4">
    <source>
        <dbReference type="ARBA" id="ARBA00023163"/>
    </source>
</evidence>
<keyword evidence="3" id="KW-0238">DNA-binding</keyword>
<dbReference type="GO" id="GO:0003677">
    <property type="term" value="F:DNA binding"/>
    <property type="evidence" value="ECO:0007669"/>
    <property type="project" value="UniProtKB-KW"/>
</dbReference>
<dbReference type="InterPro" id="IPR037171">
    <property type="entry name" value="NagB/RpiA_transferase-like"/>
</dbReference>
<feature type="domain" description="Sugar-binding" evidence="5">
    <location>
        <begin position="95"/>
        <end position="336"/>
    </location>
</feature>
<evidence type="ECO:0000256" key="1">
    <source>
        <dbReference type="ARBA" id="ARBA00010466"/>
    </source>
</evidence>
<dbReference type="InterPro" id="IPR007324">
    <property type="entry name" value="Sugar-bd_dom_put"/>
</dbReference>
<dbReference type="Gene3D" id="3.40.50.1360">
    <property type="match status" value="1"/>
</dbReference>
<evidence type="ECO:0000259" key="6">
    <source>
        <dbReference type="Pfam" id="PF21715"/>
    </source>
</evidence>
<protein>
    <submittedName>
        <fullName evidence="7">Uncharacterized protein</fullName>
    </submittedName>
</protein>
<dbReference type="InterPro" id="IPR036388">
    <property type="entry name" value="WH-like_DNA-bd_sf"/>
</dbReference>
<reference evidence="7 8" key="1">
    <citation type="journal article" date="2018" name="Front. Microbiol.">
        <title>Description and Comparative Genomics of Macrococcus caseolyticus subsp. hominis subsp. nov., Macrococcus goetzii sp. nov., Macrococcus epidermidis sp. nov., and Macrococcus bohemicus sp. nov., Novel Macrococci From Human Clinical Material With Virulence Potential and Suspected Uptake of Foreign DNA by Natural Transformation.</title>
        <authorList>
            <person name="Maslanova I."/>
            <person name="Wertheimer Z."/>
            <person name="Sedlacek I."/>
            <person name="Svec P."/>
            <person name="Indrakova A."/>
            <person name="Kovarovic V."/>
            <person name="Schumann P."/>
            <person name="Sproer C."/>
            <person name="Kralova S."/>
            <person name="Sedo O."/>
            <person name="Kristofova L."/>
            <person name="Vrbovska V."/>
            <person name="Fuzik T."/>
            <person name="Petras P."/>
            <person name="Zdrahal Z."/>
            <person name="Ruzickova V."/>
            <person name="Doskar J."/>
            <person name="Pantucek R."/>
        </authorList>
    </citation>
    <scope>NUCLEOTIDE SEQUENCE [LARGE SCALE GENOMIC DNA]</scope>
    <source>
        <strain evidence="7 8">01/688</strain>
    </source>
</reference>
<dbReference type="SUPFAM" id="SSF100950">
    <property type="entry name" value="NagB/RpiA/CoA transferase-like"/>
    <property type="match status" value="1"/>
</dbReference>
<sequence>MNHLLKVQQLLIPDLIEKMYRRYLILDTIHLHQPIGRRSLSDILLITERVLRTEIDLLKVQGLVNISSKGMTITDEGIDVLADLQSLMEGYAALESLSQQIKQYYGLEEVIVVNGNVDTDEVVKNRLGEAASNVLQRLVINGDIVSVTGGSTMLSVANQLKPLNKRVIFTPARGGLGEDLSFQANAIVQQMAEHGKCQFEVLYVPDQVSEEAYNTLVNEPSVKRVLDHIKNANILIHGIGDAMKMAKRRHSSSNDFEILKQKNAVAEAFGYYFDAAGEVVHKVRTVGIQLEDLNESMKIIAVAGGSTKQYAIEAYLNVAPKHTILIIDSTVAHWLVKQIKQQTLPVT</sequence>
<dbReference type="InterPro" id="IPR051054">
    <property type="entry name" value="SorC_transcr_regulators"/>
</dbReference>
<dbReference type="AlphaFoldDB" id="A0A327ZV11"/>
<evidence type="ECO:0000313" key="8">
    <source>
        <dbReference type="Proteomes" id="UP000249808"/>
    </source>
</evidence>
<dbReference type="EMBL" id="PZJH01000001">
    <property type="protein sequence ID" value="RAK46151.1"/>
    <property type="molecule type" value="Genomic_DNA"/>
</dbReference>
<proteinExistence type="inferred from homology"/>
<keyword evidence="8" id="KW-1185">Reference proteome</keyword>
<comment type="similarity">
    <text evidence="1">Belongs to the SorC transcriptional regulatory family.</text>
</comment>
<dbReference type="Pfam" id="PF21715">
    <property type="entry name" value="CggR_N"/>
    <property type="match status" value="1"/>
</dbReference>
<organism evidence="7 8">
    <name type="scientific">Macrococcus epidermidis</name>
    <dbReference type="NCBI Taxonomy" id="1902580"/>
    <lineage>
        <taxon>Bacteria</taxon>
        <taxon>Bacillati</taxon>
        <taxon>Bacillota</taxon>
        <taxon>Bacilli</taxon>
        <taxon>Bacillales</taxon>
        <taxon>Staphylococcaceae</taxon>
        <taxon>Macrococcus</taxon>
    </lineage>
</organism>
<dbReference type="Gene3D" id="1.10.10.10">
    <property type="entry name" value="Winged helix-like DNA-binding domain superfamily/Winged helix DNA-binding domain"/>
    <property type="match status" value="1"/>
</dbReference>
<gene>
    <name evidence="7" type="ORF">BHU61_01500</name>
</gene>
<evidence type="ECO:0000259" key="5">
    <source>
        <dbReference type="Pfam" id="PF04198"/>
    </source>
</evidence>
<keyword evidence="4" id="KW-0804">Transcription</keyword>
<evidence type="ECO:0000256" key="2">
    <source>
        <dbReference type="ARBA" id="ARBA00023015"/>
    </source>
</evidence>
<dbReference type="PANTHER" id="PTHR34294:SF5">
    <property type="entry name" value="CENTRAL GLYCOLYTIC GENES REGULATOR"/>
    <property type="match status" value="1"/>
</dbReference>
<dbReference type="InterPro" id="IPR036390">
    <property type="entry name" value="WH_DNA-bd_sf"/>
</dbReference>
<evidence type="ECO:0000313" key="7">
    <source>
        <dbReference type="EMBL" id="RAK46151.1"/>
    </source>
</evidence>
<comment type="caution">
    <text evidence="7">The sequence shown here is derived from an EMBL/GenBank/DDBJ whole genome shotgun (WGS) entry which is preliminary data.</text>
</comment>